<sequence>MRLFPKPGTSTQQHHHHQQEQQQRGMSSQEAVNWQVGTHAGLRCNSDKAHNTSGAGDETT</sequence>
<organism evidence="2 3">
    <name type="scientific">Portunus trituberculatus</name>
    <name type="common">Swimming crab</name>
    <name type="synonym">Neptunus trituberculatus</name>
    <dbReference type="NCBI Taxonomy" id="210409"/>
    <lineage>
        <taxon>Eukaryota</taxon>
        <taxon>Metazoa</taxon>
        <taxon>Ecdysozoa</taxon>
        <taxon>Arthropoda</taxon>
        <taxon>Crustacea</taxon>
        <taxon>Multicrustacea</taxon>
        <taxon>Malacostraca</taxon>
        <taxon>Eumalacostraca</taxon>
        <taxon>Eucarida</taxon>
        <taxon>Decapoda</taxon>
        <taxon>Pleocyemata</taxon>
        <taxon>Brachyura</taxon>
        <taxon>Eubrachyura</taxon>
        <taxon>Portunoidea</taxon>
        <taxon>Portunidae</taxon>
        <taxon>Portuninae</taxon>
        <taxon>Portunus</taxon>
    </lineage>
</organism>
<evidence type="ECO:0000313" key="2">
    <source>
        <dbReference type="EMBL" id="MPC65838.1"/>
    </source>
</evidence>
<feature type="region of interest" description="Disordered" evidence="1">
    <location>
        <begin position="1"/>
        <end position="60"/>
    </location>
</feature>
<comment type="caution">
    <text evidence="2">The sequence shown here is derived from an EMBL/GenBank/DDBJ whole genome shotgun (WGS) entry which is preliminary data.</text>
</comment>
<dbReference type="Proteomes" id="UP000324222">
    <property type="component" value="Unassembled WGS sequence"/>
</dbReference>
<accession>A0A5B7HA40</accession>
<reference evidence="2 3" key="1">
    <citation type="submission" date="2019-05" db="EMBL/GenBank/DDBJ databases">
        <title>Another draft genome of Portunus trituberculatus and its Hox gene families provides insights of decapod evolution.</title>
        <authorList>
            <person name="Jeong J.-H."/>
            <person name="Song I."/>
            <person name="Kim S."/>
            <person name="Choi T."/>
            <person name="Kim D."/>
            <person name="Ryu S."/>
            <person name="Kim W."/>
        </authorList>
    </citation>
    <scope>NUCLEOTIDE SEQUENCE [LARGE SCALE GENOMIC DNA]</scope>
    <source>
        <tissue evidence="2">Muscle</tissue>
    </source>
</reference>
<protein>
    <submittedName>
        <fullName evidence="2">Uncharacterized protein</fullName>
    </submittedName>
</protein>
<proteinExistence type="predicted"/>
<evidence type="ECO:0000256" key="1">
    <source>
        <dbReference type="SAM" id="MobiDB-lite"/>
    </source>
</evidence>
<evidence type="ECO:0000313" key="3">
    <source>
        <dbReference type="Proteomes" id="UP000324222"/>
    </source>
</evidence>
<keyword evidence="3" id="KW-1185">Reference proteome</keyword>
<dbReference type="AlphaFoldDB" id="A0A5B7HA40"/>
<gene>
    <name evidence="2" type="ORF">E2C01_059974</name>
</gene>
<feature type="compositionally biased region" description="Polar residues" evidence="1">
    <location>
        <begin position="24"/>
        <end position="36"/>
    </location>
</feature>
<name>A0A5B7HA40_PORTR</name>
<dbReference type="EMBL" id="VSRR010023906">
    <property type="protein sequence ID" value="MPC65838.1"/>
    <property type="molecule type" value="Genomic_DNA"/>
</dbReference>